<dbReference type="AlphaFoldDB" id="A0A7X9ILF3"/>
<organism evidence="1 2">
    <name type="scientific">SAR324 cluster bacterium</name>
    <dbReference type="NCBI Taxonomy" id="2024889"/>
    <lineage>
        <taxon>Bacteria</taxon>
        <taxon>Deltaproteobacteria</taxon>
        <taxon>SAR324 cluster</taxon>
    </lineage>
</organism>
<name>A0A7X9ILF3_9DELT</name>
<evidence type="ECO:0000313" key="1">
    <source>
        <dbReference type="EMBL" id="NMC64109.1"/>
    </source>
</evidence>
<reference evidence="1 2" key="1">
    <citation type="journal article" date="2020" name="Biotechnol. Biofuels">
        <title>New insights from the biogas microbiome by comprehensive genome-resolved metagenomics of nearly 1600 species originating from multiple anaerobic digesters.</title>
        <authorList>
            <person name="Campanaro S."/>
            <person name="Treu L."/>
            <person name="Rodriguez-R L.M."/>
            <person name="Kovalovszki A."/>
            <person name="Ziels R.M."/>
            <person name="Maus I."/>
            <person name="Zhu X."/>
            <person name="Kougias P.G."/>
            <person name="Basile A."/>
            <person name="Luo G."/>
            <person name="Schluter A."/>
            <person name="Konstantinidis K.T."/>
            <person name="Angelidaki I."/>
        </authorList>
    </citation>
    <scope>NUCLEOTIDE SEQUENCE [LARGE SCALE GENOMIC DNA]</scope>
    <source>
        <strain evidence="1">AS27yjCOA_65</strain>
    </source>
</reference>
<dbReference type="SUPFAM" id="SSF52467">
    <property type="entry name" value="DHS-like NAD/FAD-binding domain"/>
    <property type="match status" value="1"/>
</dbReference>
<evidence type="ECO:0000313" key="2">
    <source>
        <dbReference type="Proteomes" id="UP000524246"/>
    </source>
</evidence>
<dbReference type="EMBL" id="JAAZON010000601">
    <property type="protein sequence ID" value="NMC64109.1"/>
    <property type="molecule type" value="Genomic_DNA"/>
</dbReference>
<comment type="caution">
    <text evidence="1">The sequence shown here is derived from an EMBL/GenBank/DDBJ whole genome shotgun (WGS) entry which is preliminary data.</text>
</comment>
<dbReference type="Pfam" id="PF13289">
    <property type="entry name" value="SIR2_2"/>
    <property type="match status" value="1"/>
</dbReference>
<gene>
    <name evidence="1" type="ORF">GYA55_13175</name>
</gene>
<dbReference type="InterPro" id="IPR029035">
    <property type="entry name" value="DHS-like_NAD/FAD-binding_dom"/>
</dbReference>
<dbReference type="Proteomes" id="UP000524246">
    <property type="component" value="Unassembled WGS sequence"/>
</dbReference>
<sequence length="413" mass="47676">MVYYDPLRAALEIREQLASEKRHLAFFFGAGSSMAVGFPSIESLTSQVFDKIDQPYKIQFDNIRNELNKINNVEKILNRIRLYRELIGESEEYQYAGIKGAKAAKALDIAVCHAIRDIVSVEPKEGLNPHLIFSQWLRTLHCNRNCPVEIFTTNYDLLFEKAMEQTGVPFFDGFVGSVAPFFIPESVEADESKVYESVYPPRTWTRLWKVHGSINWFVQKEHSGNNKERITRFSGISQQMGEELIIFPSREKYSQSRKLPFIALQDRLRRFISNGETLLIILGYSFSDEHLNDIMLQGLRSNPRLAISAFIYNPLWEEIIHYAQEYRNLTLYGPDKICVGGLVSLWGEPERRRKDSEIWPFWDEENKRFTLGDFNSFASFLEIFIGFRQPVDVLPLDSQQSSITNAQSIGGLL</sequence>
<accession>A0A7X9ILF3</accession>
<protein>
    <submittedName>
        <fullName evidence="1">SIR2 family protein</fullName>
    </submittedName>
</protein>
<proteinExistence type="predicted"/>